<dbReference type="AlphaFoldDB" id="A0A0E3Q6U5"/>
<dbReference type="Pfam" id="PF20720">
    <property type="entry name" value="nSTAND3"/>
    <property type="match status" value="1"/>
</dbReference>
<gene>
    <name evidence="2" type="ORF">MSVAZ_3076</name>
</gene>
<dbReference type="Gene3D" id="3.40.50.300">
    <property type="entry name" value="P-loop containing nucleotide triphosphate hydrolases"/>
    <property type="match status" value="1"/>
</dbReference>
<dbReference type="Pfam" id="PF13289">
    <property type="entry name" value="SIR2_2"/>
    <property type="match status" value="1"/>
</dbReference>
<reference evidence="2 3" key="1">
    <citation type="submission" date="2014-07" db="EMBL/GenBank/DDBJ databases">
        <title>Methanogenic archaea and the global carbon cycle.</title>
        <authorList>
            <person name="Henriksen J.R."/>
            <person name="Luke J."/>
            <person name="Reinhart S."/>
            <person name="Benedict M.N."/>
            <person name="Youngblut N.D."/>
            <person name="Metcalf M.E."/>
            <person name="Whitaker R.J."/>
            <person name="Metcalf W.W."/>
        </authorList>
    </citation>
    <scope>NUCLEOTIDE SEQUENCE [LARGE SCALE GENOMIC DNA]</scope>
    <source>
        <strain evidence="2 3">Z-761</strain>
    </source>
</reference>
<name>A0A0E3Q6U5_9EURY</name>
<dbReference type="GeneID" id="24811602"/>
<dbReference type="Proteomes" id="UP000033096">
    <property type="component" value="Chromosome"/>
</dbReference>
<feature type="domain" description="Novel STAND NTPase 3" evidence="1">
    <location>
        <begin position="333"/>
        <end position="500"/>
    </location>
</feature>
<accession>A0A0E3Q6U5</accession>
<dbReference type="PATRIC" id="fig|1434123.4.peg.3779"/>
<dbReference type="SUPFAM" id="SSF52540">
    <property type="entry name" value="P-loop containing nucleoside triphosphate hydrolases"/>
    <property type="match status" value="1"/>
</dbReference>
<dbReference type="HOGENOM" id="CLU_313680_0_0_2"/>
<dbReference type="EMBL" id="CP009520">
    <property type="protein sequence ID" value="AKB45345.1"/>
    <property type="molecule type" value="Genomic_DNA"/>
</dbReference>
<keyword evidence="3" id="KW-1185">Reference proteome</keyword>
<proteinExistence type="predicted"/>
<organism evidence="2 3">
    <name type="scientific">Methanosarcina vacuolata Z-761</name>
    <dbReference type="NCBI Taxonomy" id="1434123"/>
    <lineage>
        <taxon>Archaea</taxon>
        <taxon>Methanobacteriati</taxon>
        <taxon>Methanobacteriota</taxon>
        <taxon>Stenosarchaea group</taxon>
        <taxon>Methanomicrobia</taxon>
        <taxon>Methanosarcinales</taxon>
        <taxon>Methanosarcinaceae</taxon>
        <taxon>Methanosarcina</taxon>
    </lineage>
</organism>
<dbReference type="InterPro" id="IPR029035">
    <property type="entry name" value="DHS-like_NAD/FAD-binding_dom"/>
</dbReference>
<evidence type="ECO:0000259" key="1">
    <source>
        <dbReference type="Pfam" id="PF20720"/>
    </source>
</evidence>
<dbReference type="SUPFAM" id="SSF52467">
    <property type="entry name" value="DHS-like NAD/FAD-binding domain"/>
    <property type="match status" value="1"/>
</dbReference>
<evidence type="ECO:0000313" key="3">
    <source>
        <dbReference type="Proteomes" id="UP000033096"/>
    </source>
</evidence>
<dbReference type="KEGG" id="mvc:MSVAZ_3076"/>
<dbReference type="STRING" id="1434123.MSVAZ_3076"/>
<protein>
    <recommendedName>
        <fullName evidence="1">Novel STAND NTPase 3 domain-containing protein</fullName>
    </recommendedName>
</protein>
<dbReference type="Gene3D" id="3.40.50.1220">
    <property type="entry name" value="TPP-binding domain"/>
    <property type="match status" value="1"/>
</dbReference>
<dbReference type="RefSeq" id="WP_198146759.1">
    <property type="nucleotide sequence ID" value="NZ_CP009520.1"/>
</dbReference>
<sequence length="933" mass="108970">MSDSIRALASSMVSRKISGTDPYILFLGAGASISSGCSRMVQIVDDVLEQHAKSEFDIWEKEIKDATQKEERFGELLRNEINKEKRTRFFEIWSLLDHDNQYSILRKHLWEDKIPSEGYDSLVKLIKKGFIKTVLSTNLDNLMEKALNNSGYQPGDFIIVVNGRDRHEEIVDQLSSSRNPLKIVKLHGTLESPKSYAFRQEEIFDFEKEIKPNLSQLINQNLIIVGYSGQDRDIDLLFEDEGKEIYFVKPSKPEAESRICQILIVRGKGKTIDGNDGKFDTFFDKLLKYVELEEKRSNASDSEPSIEGFLRKIGFAKELENPQSRYKNLTSLYVKPTEYNDICSKLEKDHVIFIIGEPHLGKTFTAIHLLWEYYQKDYETLHIRHDNLITLLHENEGSLKKLLLFLISSKQGNPVIIHFDDPFGETMERRTNDFAKGLSEFLILSKQYEHLRIIVTTRLNIFREALAEQDCQDIEELEKDLRVHTSYKSEVLVDILHRYTQFYKPLWSTDEKVVWVLDEKLPEMLPAPHNIEFFVRTSERLTSLEEVLQHVEKSKEMIRALGEWMASLSDHEQIFLLWVEVQSTSNILFINDSVSKVNIEDAYRETLAFLYKKKYIFSIPPSSFSVDKDKFDMILLESREKNSEIDKFDFVHPSYHEAFWYAIKKESRLLHWWATLKENLTNVLDDLDNKLDLVQLRIIENYGTVNRDLDKLLLISAESEDIDEKAIALEHMIRRVEVFGESPLFYSCVEAVISSEDPKHRAIFVNSLDKCFSLLPPKIIDKSMLLLVDEEEEIQMKFLELYSNNISIIHNLRTNSEFKIYSLVEKLQLVELLSKYRDKREIEIELIDNFLQITQPEFEAIFENNPILGNHLLRFAYNNIGKLRDDLSSEQKVNILNIKKYIEKNEKARPLFKHLIVKYGGAEQTYRAVQLDD</sequence>
<dbReference type="InterPro" id="IPR049050">
    <property type="entry name" value="nSTAND3"/>
</dbReference>
<evidence type="ECO:0000313" key="2">
    <source>
        <dbReference type="EMBL" id="AKB45345.1"/>
    </source>
</evidence>
<dbReference type="InterPro" id="IPR027417">
    <property type="entry name" value="P-loop_NTPase"/>
</dbReference>